<comment type="similarity">
    <text evidence="1">Belongs to the UDP-glycosyltransferase family.</text>
</comment>
<gene>
    <name evidence="2" type="ORF">CTI12_AA060450</name>
</gene>
<keyword evidence="2" id="KW-0808">Transferase</keyword>
<sequence length="321" mass="36331">MENLLDCWEQSQLRSSIRISGGSGSGYSRLKACDVLDILMNFMVAVTELHMEQEDATEIYLDNKSAIDLAKNPVYHDRSKHINTSYHFIRECIARKDVQVIHTRSEDQVADIFTKPLNEKDFSRQRMMLGVAFTIEAAQKLGIPIMLYWTLAACGLIGFYQLQFLVEKGLIPLEDTSHSTLERSVDWIPGMNGNRLKDLPSMVWTTNPNGILLSSSWKLLKGESAVLPPEFEVHIKNRGFIEASVHRKMSLTTLLLEEMGNNVRRGDVAKLVMELMGERGHKLRKRAMEWKVMARAATSTDGSSSLNVDKLANEITMLSRN</sequence>
<evidence type="ECO:0000313" key="3">
    <source>
        <dbReference type="Proteomes" id="UP000245207"/>
    </source>
</evidence>
<reference evidence="2 3" key="1">
    <citation type="journal article" date="2018" name="Mol. Plant">
        <title>The genome of Artemisia annua provides insight into the evolution of Asteraceae family and artemisinin biosynthesis.</title>
        <authorList>
            <person name="Shen Q."/>
            <person name="Zhang L."/>
            <person name="Liao Z."/>
            <person name="Wang S."/>
            <person name="Yan T."/>
            <person name="Shi P."/>
            <person name="Liu M."/>
            <person name="Fu X."/>
            <person name="Pan Q."/>
            <person name="Wang Y."/>
            <person name="Lv Z."/>
            <person name="Lu X."/>
            <person name="Zhang F."/>
            <person name="Jiang W."/>
            <person name="Ma Y."/>
            <person name="Chen M."/>
            <person name="Hao X."/>
            <person name="Li L."/>
            <person name="Tang Y."/>
            <person name="Lv G."/>
            <person name="Zhou Y."/>
            <person name="Sun X."/>
            <person name="Brodelius P.E."/>
            <person name="Rose J.K.C."/>
            <person name="Tang K."/>
        </authorList>
    </citation>
    <scope>NUCLEOTIDE SEQUENCE [LARGE SCALE GENOMIC DNA]</scope>
    <source>
        <strain evidence="3">cv. Huhao1</strain>
        <tissue evidence="2">Leaf</tissue>
    </source>
</reference>
<dbReference type="Proteomes" id="UP000245207">
    <property type="component" value="Unassembled WGS sequence"/>
</dbReference>
<organism evidence="2 3">
    <name type="scientific">Artemisia annua</name>
    <name type="common">Sweet wormwood</name>
    <dbReference type="NCBI Taxonomy" id="35608"/>
    <lineage>
        <taxon>Eukaryota</taxon>
        <taxon>Viridiplantae</taxon>
        <taxon>Streptophyta</taxon>
        <taxon>Embryophyta</taxon>
        <taxon>Tracheophyta</taxon>
        <taxon>Spermatophyta</taxon>
        <taxon>Magnoliopsida</taxon>
        <taxon>eudicotyledons</taxon>
        <taxon>Gunneridae</taxon>
        <taxon>Pentapetalae</taxon>
        <taxon>asterids</taxon>
        <taxon>campanulids</taxon>
        <taxon>Asterales</taxon>
        <taxon>Asteraceae</taxon>
        <taxon>Asteroideae</taxon>
        <taxon>Anthemideae</taxon>
        <taxon>Artemisiinae</taxon>
        <taxon>Artemisia</taxon>
    </lineage>
</organism>
<dbReference type="Gene3D" id="3.40.50.2000">
    <property type="entry name" value="Glycogen Phosphorylase B"/>
    <property type="match status" value="3"/>
</dbReference>
<accession>A0A2U1Q8J0</accession>
<dbReference type="CDD" id="cd09272">
    <property type="entry name" value="RNase_HI_RT_Ty1"/>
    <property type="match status" value="1"/>
</dbReference>
<keyword evidence="3" id="KW-1185">Reference proteome</keyword>
<dbReference type="EMBL" id="PKPP01000327">
    <property type="protein sequence ID" value="PWA94232.1"/>
    <property type="molecule type" value="Genomic_DNA"/>
</dbReference>
<dbReference type="AlphaFoldDB" id="A0A2U1Q8J0"/>
<dbReference type="SUPFAM" id="SSF53756">
    <property type="entry name" value="UDP-Glycosyltransferase/glycogen phosphorylase"/>
    <property type="match status" value="1"/>
</dbReference>
<name>A0A2U1Q8J0_ARTAN</name>
<protein>
    <submittedName>
        <fullName evidence="2">7-deoxyloganetin glucosyltransferase</fullName>
    </submittedName>
</protein>
<evidence type="ECO:0000256" key="1">
    <source>
        <dbReference type="ARBA" id="ARBA00009995"/>
    </source>
</evidence>
<proteinExistence type="inferred from homology"/>
<dbReference type="GO" id="GO:0080043">
    <property type="term" value="F:quercetin 3-O-glucosyltransferase activity"/>
    <property type="evidence" value="ECO:0007669"/>
    <property type="project" value="TreeGrafter"/>
</dbReference>
<dbReference type="OrthoDB" id="2551793at2759"/>
<evidence type="ECO:0000313" key="2">
    <source>
        <dbReference type="EMBL" id="PWA94232.1"/>
    </source>
</evidence>
<dbReference type="PANTHER" id="PTHR11926:SF1417">
    <property type="entry name" value="UDP-GLUCURONOSYL_UDP-GLUCOSYLTRANSFERASE, UDP-GLYCOSYLTRANSFERASE FAMILY"/>
    <property type="match status" value="1"/>
</dbReference>
<comment type="caution">
    <text evidence="2">The sequence shown here is derived from an EMBL/GenBank/DDBJ whole genome shotgun (WGS) entry which is preliminary data.</text>
</comment>
<dbReference type="PANTHER" id="PTHR11926">
    <property type="entry name" value="GLUCOSYL/GLUCURONOSYL TRANSFERASES"/>
    <property type="match status" value="1"/>
</dbReference>
<dbReference type="STRING" id="35608.A0A2U1Q8J0"/>
<dbReference type="GO" id="GO:0080044">
    <property type="term" value="F:quercetin 7-O-glucosyltransferase activity"/>
    <property type="evidence" value="ECO:0007669"/>
    <property type="project" value="TreeGrafter"/>
</dbReference>